<keyword evidence="2" id="KW-1185">Reference proteome</keyword>
<dbReference type="EMBL" id="BMAT01005992">
    <property type="protein sequence ID" value="GFS03841.1"/>
    <property type="molecule type" value="Genomic_DNA"/>
</dbReference>
<gene>
    <name evidence="1" type="ORF">ElyMa_002897200</name>
</gene>
<dbReference type="Proteomes" id="UP000762676">
    <property type="component" value="Unassembled WGS sequence"/>
</dbReference>
<reference evidence="1 2" key="1">
    <citation type="journal article" date="2021" name="Elife">
        <title>Chloroplast acquisition without the gene transfer in kleptoplastic sea slugs, Plakobranchus ocellatus.</title>
        <authorList>
            <person name="Maeda T."/>
            <person name="Takahashi S."/>
            <person name="Yoshida T."/>
            <person name="Shimamura S."/>
            <person name="Takaki Y."/>
            <person name="Nagai Y."/>
            <person name="Toyoda A."/>
            <person name="Suzuki Y."/>
            <person name="Arimoto A."/>
            <person name="Ishii H."/>
            <person name="Satoh N."/>
            <person name="Nishiyama T."/>
            <person name="Hasebe M."/>
            <person name="Maruyama T."/>
            <person name="Minagawa J."/>
            <person name="Obokata J."/>
            <person name="Shigenobu S."/>
        </authorList>
    </citation>
    <scope>NUCLEOTIDE SEQUENCE [LARGE SCALE GENOMIC DNA]</scope>
</reference>
<accession>A0AAV4I2K5</accession>
<protein>
    <submittedName>
        <fullName evidence="1">Uncharacterized protein</fullName>
    </submittedName>
</protein>
<dbReference type="AlphaFoldDB" id="A0AAV4I2K5"/>
<sequence length="93" mass="10488">MNLFSNWQKDIGNGCADEPRILNTCSKVLEMSLEPACSRKLRIDTKKLKDLQKLCGDGIIPKAYHTFYKDLASCHESPTDLTSGSEFEDEDEC</sequence>
<name>A0AAV4I2K5_9GAST</name>
<comment type="caution">
    <text evidence="1">The sequence shown here is derived from an EMBL/GenBank/DDBJ whole genome shotgun (WGS) entry which is preliminary data.</text>
</comment>
<evidence type="ECO:0000313" key="1">
    <source>
        <dbReference type="EMBL" id="GFS03841.1"/>
    </source>
</evidence>
<organism evidence="1 2">
    <name type="scientific">Elysia marginata</name>
    <dbReference type="NCBI Taxonomy" id="1093978"/>
    <lineage>
        <taxon>Eukaryota</taxon>
        <taxon>Metazoa</taxon>
        <taxon>Spiralia</taxon>
        <taxon>Lophotrochozoa</taxon>
        <taxon>Mollusca</taxon>
        <taxon>Gastropoda</taxon>
        <taxon>Heterobranchia</taxon>
        <taxon>Euthyneura</taxon>
        <taxon>Panpulmonata</taxon>
        <taxon>Sacoglossa</taxon>
        <taxon>Placobranchoidea</taxon>
        <taxon>Plakobranchidae</taxon>
        <taxon>Elysia</taxon>
    </lineage>
</organism>
<proteinExistence type="predicted"/>
<evidence type="ECO:0000313" key="2">
    <source>
        <dbReference type="Proteomes" id="UP000762676"/>
    </source>
</evidence>